<proteinExistence type="predicted"/>
<keyword evidence="2" id="KW-1185">Reference proteome</keyword>
<dbReference type="RefSeq" id="WP_072713010.1">
    <property type="nucleotide sequence ID" value="NZ_CP016796.1"/>
</dbReference>
<dbReference type="KEGG" id="frx:F7310_07765"/>
<dbReference type="STRING" id="573570.F7310_07765"/>
<protein>
    <recommendedName>
        <fullName evidence="3">Lipoprotein</fullName>
    </recommendedName>
</protein>
<reference evidence="1 2" key="1">
    <citation type="journal article" date="2016" name="Appl. Environ. Microbiol.">
        <title>Whole genome relationships among Francisella bacteria of diverse origin define new species and provide specific regions for detection.</title>
        <authorList>
            <person name="Challacombe J.F."/>
            <person name="Petersen J.M."/>
            <person name="Gallegos-Graves V."/>
            <person name="Hodge D."/>
            <person name="Pillai S."/>
            <person name="Kuske C.R."/>
        </authorList>
    </citation>
    <scope>NUCLEOTIDE SEQUENCE [LARGE SCALE GENOMIC DNA]</scope>
    <source>
        <strain evidence="2">TX07-7310</strain>
    </source>
</reference>
<name>A0A1L4BTT5_9GAMM</name>
<evidence type="ECO:0000313" key="1">
    <source>
        <dbReference type="EMBL" id="API87262.1"/>
    </source>
</evidence>
<sequence length="241" mass="28428">MNRIIKLSTIIFLSIMAYACAIISKDNFVYLGHPESYPDYNVYYDKSEKMYLFIDKDGCFDKYVDGPGTCLALNHKEANNFVENILPKMLDRRSKILEESNKEKIITYLKESNRNAVTKVIDTTGIKFTPVKDIEVDGKKQYHLVSRKYNVRVNLKIILDRSKQDNDLRVLYSLKIPGVINMPYKSLKPFMLDPEFLDRVMNKKYIKDAEQREKNNLEQRKKEKQKFKELNNYLDNNLEVK</sequence>
<gene>
    <name evidence="1" type="ORF">F7310_07765</name>
</gene>
<dbReference type="Proteomes" id="UP000184222">
    <property type="component" value="Chromosome"/>
</dbReference>
<dbReference type="PROSITE" id="PS51257">
    <property type="entry name" value="PROKAR_LIPOPROTEIN"/>
    <property type="match status" value="1"/>
</dbReference>
<evidence type="ECO:0000313" key="2">
    <source>
        <dbReference type="Proteomes" id="UP000184222"/>
    </source>
</evidence>
<accession>A0A1L4BTT5</accession>
<evidence type="ECO:0008006" key="3">
    <source>
        <dbReference type="Google" id="ProtNLM"/>
    </source>
</evidence>
<dbReference type="EMBL" id="CP016796">
    <property type="protein sequence ID" value="API87262.1"/>
    <property type="molecule type" value="Genomic_DNA"/>
</dbReference>
<dbReference type="AlphaFoldDB" id="A0A1L4BTT5"/>
<dbReference type="OrthoDB" id="5605653at2"/>
<organism evidence="1 2">
    <name type="scientific">Francisella uliginis</name>
    <dbReference type="NCBI Taxonomy" id="573570"/>
    <lineage>
        <taxon>Bacteria</taxon>
        <taxon>Pseudomonadati</taxon>
        <taxon>Pseudomonadota</taxon>
        <taxon>Gammaproteobacteria</taxon>
        <taxon>Thiotrichales</taxon>
        <taxon>Francisellaceae</taxon>
        <taxon>Francisella</taxon>
    </lineage>
</organism>